<reference evidence="2" key="1">
    <citation type="journal article" date="2019" name="Int. J. Syst. Evol. Microbiol.">
        <title>The Global Catalogue of Microorganisms (GCM) 10K type strain sequencing project: providing services to taxonomists for standard genome sequencing and annotation.</title>
        <authorList>
            <consortium name="The Broad Institute Genomics Platform"/>
            <consortium name="The Broad Institute Genome Sequencing Center for Infectious Disease"/>
            <person name="Wu L."/>
            <person name="Ma J."/>
        </authorList>
    </citation>
    <scope>NUCLEOTIDE SEQUENCE [LARGE SCALE GENOMIC DNA]</scope>
    <source>
        <strain evidence="2">CGMCC 1.1927</strain>
    </source>
</reference>
<comment type="caution">
    <text evidence="1">The sequence shown here is derived from an EMBL/GenBank/DDBJ whole genome shotgun (WGS) entry which is preliminary data.</text>
</comment>
<protein>
    <submittedName>
        <fullName evidence="1">Uncharacterized protein</fullName>
    </submittedName>
</protein>
<proteinExistence type="predicted"/>
<gene>
    <name evidence="1" type="ORF">GCM10011577_38010</name>
</gene>
<dbReference type="Proteomes" id="UP000596938">
    <property type="component" value="Unassembled WGS sequence"/>
</dbReference>
<evidence type="ECO:0000313" key="2">
    <source>
        <dbReference type="Proteomes" id="UP000596938"/>
    </source>
</evidence>
<accession>A0ABQ1Y2J6</accession>
<name>A0ABQ1Y2J6_9MICC</name>
<evidence type="ECO:0000313" key="1">
    <source>
        <dbReference type="EMBL" id="GGH09593.1"/>
    </source>
</evidence>
<dbReference type="EMBL" id="BMKU01000017">
    <property type="protein sequence ID" value="GGH09593.1"/>
    <property type="molecule type" value="Genomic_DNA"/>
</dbReference>
<keyword evidence="2" id="KW-1185">Reference proteome</keyword>
<organism evidence="1 2">
    <name type="scientific">Pseudarthrobacter polychromogenes</name>
    <dbReference type="NCBI Taxonomy" id="1676"/>
    <lineage>
        <taxon>Bacteria</taxon>
        <taxon>Bacillati</taxon>
        <taxon>Actinomycetota</taxon>
        <taxon>Actinomycetes</taxon>
        <taxon>Micrococcales</taxon>
        <taxon>Micrococcaceae</taxon>
        <taxon>Pseudarthrobacter</taxon>
    </lineage>
</organism>
<sequence>MATAWGVPVGVAFPAVADVPAEEGDGDGTGVEAGVGGAAGGVVVQDESSRPAPMVSANRTGVRVAFKAFS</sequence>